<dbReference type="Pfam" id="PF13471">
    <property type="entry name" value="Transglut_core3"/>
    <property type="match status" value="1"/>
</dbReference>
<dbReference type="RefSeq" id="WP_228856238.1">
    <property type="nucleotide sequence ID" value="NZ_AP024086.1"/>
</dbReference>
<dbReference type="AlphaFoldDB" id="A0A8D5JL05"/>
<evidence type="ECO:0000313" key="2">
    <source>
        <dbReference type="EMBL" id="BCL60067.1"/>
    </source>
</evidence>
<evidence type="ECO:0000313" key="3">
    <source>
        <dbReference type="Proteomes" id="UP000826725"/>
    </source>
</evidence>
<evidence type="ECO:0000259" key="1">
    <source>
        <dbReference type="Pfam" id="PF13471"/>
    </source>
</evidence>
<keyword evidence="3" id="KW-1185">Reference proteome</keyword>
<name>A0A8D5JL05_9BACT</name>
<proteinExistence type="predicted"/>
<dbReference type="NCBIfam" id="NF033537">
    <property type="entry name" value="lasso_biosyn_B2"/>
    <property type="match status" value="1"/>
</dbReference>
<accession>A0A8D5JL05</accession>
<dbReference type="Proteomes" id="UP000826725">
    <property type="component" value="Chromosome"/>
</dbReference>
<feature type="domain" description="Microcin J25-processing protein McjB C-terminal" evidence="1">
    <location>
        <begin position="23"/>
        <end position="136"/>
    </location>
</feature>
<reference evidence="2" key="1">
    <citation type="submission" date="2020-09" db="EMBL/GenBank/DDBJ databases">
        <title>Desulfogranum mesoprofundum gen. nov., sp. nov., a novel mesophilic, sulfate-reducing chemolithoautotroph isolated from a deep-sea hydrothermal vent chimney in the Suiyo Seamount.</title>
        <authorList>
            <person name="Hashimoto Y."/>
            <person name="Nakagawa S."/>
        </authorList>
    </citation>
    <scope>NUCLEOTIDE SEQUENCE</scope>
    <source>
        <strain evidence="2">KT2</strain>
    </source>
</reference>
<dbReference type="InterPro" id="IPR053521">
    <property type="entry name" value="McjB-like"/>
</dbReference>
<organism evidence="2 3">
    <name type="scientific">Desulfomarina profundi</name>
    <dbReference type="NCBI Taxonomy" id="2772557"/>
    <lineage>
        <taxon>Bacteria</taxon>
        <taxon>Pseudomonadati</taxon>
        <taxon>Thermodesulfobacteriota</taxon>
        <taxon>Desulfobulbia</taxon>
        <taxon>Desulfobulbales</taxon>
        <taxon>Desulfobulbaceae</taxon>
        <taxon>Desulfomarina</taxon>
    </lineage>
</organism>
<dbReference type="EMBL" id="AP024086">
    <property type="protein sequence ID" value="BCL60067.1"/>
    <property type="molecule type" value="Genomic_DNA"/>
</dbReference>
<dbReference type="InterPro" id="IPR032708">
    <property type="entry name" value="McjB_C"/>
</dbReference>
<dbReference type="KEGG" id="dbk:DGMP_07600"/>
<gene>
    <name evidence="2" type="ORF">DGMP_07600</name>
</gene>
<sequence>MASFRRFLSLTFSEKLVFCQAFLLVLRFRRALKHRPFDDLLRETLARAEKRLARSGPSVLSAGRISWLISKAATAVIESRCLPQALAGHIIFAEYGYRTCFHIGVRKGGDKLEAHAWLTLDEKVILGDLPDLELFEELPVLGGEG</sequence>
<protein>
    <recommendedName>
        <fullName evidence="1">Microcin J25-processing protein McjB C-terminal domain-containing protein</fullName>
    </recommendedName>
</protein>